<dbReference type="NCBIfam" id="TIGR04226">
    <property type="entry name" value="RrgB_K2N_iso_D2"/>
    <property type="match status" value="1"/>
</dbReference>
<keyword evidence="6" id="KW-0572">Peptidoglycan-anchor</keyword>
<dbReference type="Proteomes" id="UP000198897">
    <property type="component" value="Unassembled WGS sequence"/>
</dbReference>
<dbReference type="NCBIfam" id="TIGR01167">
    <property type="entry name" value="LPXTG_anchor"/>
    <property type="match status" value="1"/>
</dbReference>
<sequence>DAKTSEESEESDSNVEEETDEETKDSSNETEKNDAKTSEESEESDSNVEKDSDDSSSTEKGSGEEKESINNTLIAPFLMQPLEAVADEGVNLEASWESVFGEVQSGRDALYELELKVTGSREEYSNGLLVLDLPDNESVPVMYSQLEDEQIGDTYSTDENGLIQVGDLLFGDYYFVEVEAPEGYALSNEPLPFTVDLPGTISESGEVTGEMVEVEKDNYEMPEIDKKIVDPDTGDLVNELDINRTAEYGYQIDSQLPGNIQDYVEYYVTDNLDARLSLVEDSIEVTADGEPFNGVNISVEGQLITAEVTDFAALEGVSMLTMTYTAAINPAAELNPEETGIPNDAALSFNNDQGEDGDIETPPTTVRPIDGGVTVVKLDADDGSTLEGAIFDLLDAEGNQVQLPESSVIRVNGEEVSSLEGLTTDEAGQIIITGLNVGDYQLKEVQAPTYTDENGEEKAYRLPAKPFTVTITEESAEENQVNVENSKSGWEIPDTGGKGTLGFTLLGSVIMVTALLIFWFRRKKNTGE</sequence>
<dbReference type="Gene3D" id="2.60.40.740">
    <property type="match status" value="1"/>
</dbReference>
<dbReference type="RefSeq" id="WP_175477841.1">
    <property type="nucleotide sequence ID" value="NZ_FOOG01000012.1"/>
</dbReference>
<keyword evidence="3" id="KW-0134">Cell wall</keyword>
<evidence type="ECO:0000256" key="4">
    <source>
        <dbReference type="ARBA" id="ARBA00022525"/>
    </source>
</evidence>
<keyword evidence="8" id="KW-0472">Membrane</keyword>
<name>A0A1I2M9B3_9BACI</name>
<dbReference type="InterPro" id="IPR041033">
    <property type="entry name" value="SpaA_PFL_dom_1"/>
</dbReference>
<keyword evidence="12" id="KW-1185">Reference proteome</keyword>
<accession>A0A1I2M9B3</accession>
<dbReference type="PANTHER" id="PTHR36108">
    <property type="entry name" value="COLOSSIN-B-RELATED"/>
    <property type="match status" value="1"/>
</dbReference>
<evidence type="ECO:0000259" key="10">
    <source>
        <dbReference type="Pfam" id="PF17802"/>
    </source>
</evidence>
<evidence type="ECO:0000256" key="7">
    <source>
        <dbReference type="SAM" id="MobiDB-lite"/>
    </source>
</evidence>
<reference evidence="12" key="1">
    <citation type="submission" date="2016-10" db="EMBL/GenBank/DDBJ databases">
        <authorList>
            <person name="Varghese N."/>
            <person name="Submissions S."/>
        </authorList>
    </citation>
    <scope>NUCLEOTIDE SEQUENCE [LARGE SCALE GENOMIC DNA]</scope>
    <source>
        <strain evidence="12">FP5</strain>
    </source>
</reference>
<evidence type="ECO:0000313" key="11">
    <source>
        <dbReference type="EMBL" id="SFF88084.1"/>
    </source>
</evidence>
<feature type="domain" description="SpaA-like prealbumin fold" evidence="10">
    <location>
        <begin position="148"/>
        <end position="200"/>
    </location>
</feature>
<dbReference type="PANTHER" id="PTHR36108:SF13">
    <property type="entry name" value="COLOSSIN-B-RELATED"/>
    <property type="match status" value="1"/>
</dbReference>
<keyword evidence="5" id="KW-0732">Signal</keyword>
<dbReference type="InterPro" id="IPR013783">
    <property type="entry name" value="Ig-like_fold"/>
</dbReference>
<keyword evidence="8" id="KW-0812">Transmembrane</keyword>
<feature type="non-terminal residue" evidence="11">
    <location>
        <position position="1"/>
    </location>
</feature>
<evidence type="ECO:0000313" key="12">
    <source>
        <dbReference type="Proteomes" id="UP000198897"/>
    </source>
</evidence>
<dbReference type="AlphaFoldDB" id="A0A1I2M9B3"/>
<dbReference type="Pfam" id="PF00746">
    <property type="entry name" value="Gram_pos_anchor"/>
    <property type="match status" value="1"/>
</dbReference>
<feature type="compositionally biased region" description="Basic and acidic residues" evidence="7">
    <location>
        <begin position="24"/>
        <end position="39"/>
    </location>
</feature>
<evidence type="ECO:0000256" key="6">
    <source>
        <dbReference type="ARBA" id="ARBA00023088"/>
    </source>
</evidence>
<evidence type="ECO:0000256" key="2">
    <source>
        <dbReference type="ARBA" id="ARBA00007257"/>
    </source>
</evidence>
<evidence type="ECO:0000256" key="8">
    <source>
        <dbReference type="SAM" id="Phobius"/>
    </source>
</evidence>
<dbReference type="Gene3D" id="2.60.40.10">
    <property type="entry name" value="Immunoglobulins"/>
    <property type="match status" value="2"/>
</dbReference>
<evidence type="ECO:0000256" key="1">
    <source>
        <dbReference type="ARBA" id="ARBA00004168"/>
    </source>
</evidence>
<dbReference type="InterPro" id="IPR026466">
    <property type="entry name" value="Fim_isopep_form_D2_dom"/>
</dbReference>
<feature type="region of interest" description="Disordered" evidence="7">
    <location>
        <begin position="1"/>
        <end position="69"/>
    </location>
</feature>
<keyword evidence="4" id="KW-0964">Secreted</keyword>
<dbReference type="InterPro" id="IPR019931">
    <property type="entry name" value="LPXTG_anchor"/>
</dbReference>
<dbReference type="EMBL" id="FOOG01000012">
    <property type="protein sequence ID" value="SFF88084.1"/>
    <property type="molecule type" value="Genomic_DNA"/>
</dbReference>
<feature type="transmembrane region" description="Helical" evidence="8">
    <location>
        <begin position="501"/>
        <end position="520"/>
    </location>
</feature>
<proteinExistence type="inferred from homology"/>
<keyword evidence="8" id="KW-1133">Transmembrane helix</keyword>
<feature type="domain" description="Gram-positive cocci surface proteins LPxTG" evidence="9">
    <location>
        <begin position="491"/>
        <end position="525"/>
    </location>
</feature>
<evidence type="ECO:0000256" key="5">
    <source>
        <dbReference type="ARBA" id="ARBA00022729"/>
    </source>
</evidence>
<evidence type="ECO:0000259" key="9">
    <source>
        <dbReference type="Pfam" id="PF00746"/>
    </source>
</evidence>
<gene>
    <name evidence="11" type="ORF">SAMN05216353_11214</name>
</gene>
<dbReference type="Pfam" id="PF17802">
    <property type="entry name" value="SpaA"/>
    <property type="match status" value="2"/>
</dbReference>
<comment type="subcellular location">
    <subcellularLocation>
        <location evidence="1">Secreted</location>
        <location evidence="1">Cell wall</location>
        <topology evidence="1">Peptidoglycan-anchor</topology>
    </subcellularLocation>
</comment>
<feature type="compositionally biased region" description="Acidic residues" evidence="7">
    <location>
        <begin position="40"/>
        <end position="56"/>
    </location>
</feature>
<feature type="compositionally biased region" description="Acidic residues" evidence="7">
    <location>
        <begin position="7"/>
        <end position="23"/>
    </location>
</feature>
<comment type="similarity">
    <text evidence="2">Belongs to the serine-aspartate repeat-containing protein (SDr) family.</text>
</comment>
<protein>
    <submittedName>
        <fullName evidence="11">LPXTG-motif cell wall anchor domain-containing protein/fimbrial isopeptide formation D2 domain-containing protein</fullName>
    </submittedName>
</protein>
<organism evidence="11 12">
    <name type="scientific">Halobacillus alkaliphilus</name>
    <dbReference type="NCBI Taxonomy" id="396056"/>
    <lineage>
        <taxon>Bacteria</taxon>
        <taxon>Bacillati</taxon>
        <taxon>Bacillota</taxon>
        <taxon>Bacilli</taxon>
        <taxon>Bacillales</taxon>
        <taxon>Bacillaceae</taxon>
        <taxon>Halobacillus</taxon>
    </lineage>
</organism>
<feature type="domain" description="SpaA-like prealbumin fold" evidence="10">
    <location>
        <begin position="372"/>
        <end position="485"/>
    </location>
</feature>
<evidence type="ECO:0000256" key="3">
    <source>
        <dbReference type="ARBA" id="ARBA00022512"/>
    </source>
</evidence>